<evidence type="ECO:0000313" key="2">
    <source>
        <dbReference type="Proteomes" id="UP001164706"/>
    </source>
</evidence>
<dbReference type="EMBL" id="CP113089">
    <property type="protein sequence ID" value="WAB80818.1"/>
    <property type="molecule type" value="Genomic_DNA"/>
</dbReference>
<reference evidence="1" key="1">
    <citation type="submission" date="2022-11" db="EMBL/GenBank/DDBJ databases">
        <title>Description of Microcella daejonensis nov. sp, isolated from riverside soil.</title>
        <authorList>
            <person name="Molina K.M."/>
            <person name="Kim S.B."/>
        </authorList>
    </citation>
    <scope>NUCLEOTIDE SEQUENCE</scope>
    <source>
        <strain evidence="1">MMS21-STM12</strain>
    </source>
</reference>
<dbReference type="AlphaFoldDB" id="A0A9E8MJP3"/>
<protein>
    <submittedName>
        <fullName evidence="1">Uncharacterized protein</fullName>
    </submittedName>
</protein>
<keyword evidence="2" id="KW-1185">Reference proteome</keyword>
<accession>A0A9E8MJP3</accession>
<dbReference type="Proteomes" id="UP001164706">
    <property type="component" value="Chromosome"/>
</dbReference>
<name>A0A9E8MJP3_9MICO</name>
<gene>
    <name evidence="1" type="ORF">OVN18_09610</name>
</gene>
<dbReference type="KEGG" id="mdb:OVN18_09610"/>
<proteinExistence type="predicted"/>
<evidence type="ECO:0000313" key="1">
    <source>
        <dbReference type="EMBL" id="WAB80818.1"/>
    </source>
</evidence>
<dbReference type="RefSeq" id="WP_267780531.1">
    <property type="nucleotide sequence ID" value="NZ_CP113089.1"/>
</dbReference>
<sequence>MERVTRLLARADLSGLAPGVDGMPTDEYAPEAEDLVQRARRAPLTADDVRQVWRHWFDDALEGHPESELAQLAARITVTVGLDAPMRRPQL</sequence>
<organism evidence="1 2">
    <name type="scientific">Microcella daejeonensis</name>
    <dbReference type="NCBI Taxonomy" id="2994971"/>
    <lineage>
        <taxon>Bacteria</taxon>
        <taxon>Bacillati</taxon>
        <taxon>Actinomycetota</taxon>
        <taxon>Actinomycetes</taxon>
        <taxon>Micrococcales</taxon>
        <taxon>Microbacteriaceae</taxon>
        <taxon>Microcella</taxon>
    </lineage>
</organism>